<organism evidence="7 8">
    <name type="scientific">Piscinibacter koreensis</name>
    <dbReference type="NCBI Taxonomy" id="2742824"/>
    <lineage>
        <taxon>Bacteria</taxon>
        <taxon>Pseudomonadati</taxon>
        <taxon>Pseudomonadota</taxon>
        <taxon>Betaproteobacteria</taxon>
        <taxon>Burkholderiales</taxon>
        <taxon>Sphaerotilaceae</taxon>
        <taxon>Piscinibacter</taxon>
    </lineage>
</organism>
<keyword evidence="3" id="KW-1003">Cell membrane</keyword>
<sequence>MSFLAFEGVTFGFPGAPPVVDGIDLAIAPGEFHCLVGRSGCGKTTLLRLAAGLVAPRRGRVLVDGSTAIDQRRVGFVFQAPTLLEWRTVLDNVLLPVALQRRPTPADVRQAEALLAQLGLARHAARHPRQLSGGQQSRVALARALLPSPPLLLLDEPFAALDAITREELQHDLLRLAERLGTTVLFVTHDIAEAVYLGDRVSVLAGGRLRRTVPVPLEVPRQPGTRESTGFVAACAVLRAALGVEAVAA</sequence>
<dbReference type="RefSeq" id="WP_176070115.1">
    <property type="nucleotide sequence ID" value="NZ_JABWMJ010000007.1"/>
</dbReference>
<gene>
    <name evidence="7" type="ORF">HQN59_15995</name>
</gene>
<accession>A0A7Y6TXL3</accession>
<dbReference type="PROSITE" id="PS50893">
    <property type="entry name" value="ABC_TRANSPORTER_2"/>
    <property type="match status" value="1"/>
</dbReference>
<evidence type="ECO:0000259" key="6">
    <source>
        <dbReference type="PROSITE" id="PS50893"/>
    </source>
</evidence>
<feature type="domain" description="ABC transporter" evidence="6">
    <location>
        <begin position="4"/>
        <end position="231"/>
    </location>
</feature>
<dbReference type="Gene3D" id="3.40.50.300">
    <property type="entry name" value="P-loop containing nucleotide triphosphate hydrolases"/>
    <property type="match status" value="1"/>
</dbReference>
<keyword evidence="5 7" id="KW-0067">ATP-binding</keyword>
<keyword evidence="3" id="KW-0472">Membrane</keyword>
<reference evidence="7 8" key="1">
    <citation type="submission" date="2020-06" db="EMBL/GenBank/DDBJ databases">
        <title>Schlegella sp. ID0723 isolated from air conditioner.</title>
        <authorList>
            <person name="Kim D.Y."/>
            <person name="Kim D.-U."/>
        </authorList>
    </citation>
    <scope>NUCLEOTIDE SEQUENCE [LARGE SCALE GENOMIC DNA]</scope>
    <source>
        <strain evidence="7 8">ID0723</strain>
    </source>
</reference>
<dbReference type="PANTHER" id="PTHR42788">
    <property type="entry name" value="TAURINE IMPORT ATP-BINDING PROTEIN-RELATED"/>
    <property type="match status" value="1"/>
</dbReference>
<dbReference type="GO" id="GO:0016887">
    <property type="term" value="F:ATP hydrolysis activity"/>
    <property type="evidence" value="ECO:0007669"/>
    <property type="project" value="InterPro"/>
</dbReference>
<keyword evidence="4" id="KW-0547">Nucleotide-binding</keyword>
<proteinExistence type="inferred from homology"/>
<keyword evidence="8" id="KW-1185">Reference proteome</keyword>
<dbReference type="PANTHER" id="PTHR42788:SF19">
    <property type="entry name" value="ALIPHATIC SULFONATES IMPORT ATP-BINDING PROTEIN SSUB 2"/>
    <property type="match status" value="1"/>
</dbReference>
<comment type="caution">
    <text evidence="7">The sequence shown here is derived from an EMBL/GenBank/DDBJ whole genome shotgun (WGS) entry which is preliminary data.</text>
</comment>
<dbReference type="InterPro" id="IPR027417">
    <property type="entry name" value="P-loop_NTPase"/>
</dbReference>
<dbReference type="InterPro" id="IPR017871">
    <property type="entry name" value="ABC_transporter-like_CS"/>
</dbReference>
<dbReference type="InterPro" id="IPR050166">
    <property type="entry name" value="ABC_transporter_ATP-bind"/>
</dbReference>
<dbReference type="InterPro" id="IPR003593">
    <property type="entry name" value="AAA+_ATPase"/>
</dbReference>
<dbReference type="SMART" id="SM00382">
    <property type="entry name" value="AAA"/>
    <property type="match status" value="1"/>
</dbReference>
<comment type="similarity">
    <text evidence="1">Belongs to the ABC transporter superfamily.</text>
</comment>
<evidence type="ECO:0000256" key="2">
    <source>
        <dbReference type="ARBA" id="ARBA00022448"/>
    </source>
</evidence>
<keyword evidence="2" id="KW-0813">Transport</keyword>
<dbReference type="AlphaFoldDB" id="A0A7Y6TXL3"/>
<evidence type="ECO:0000256" key="3">
    <source>
        <dbReference type="ARBA" id="ARBA00022475"/>
    </source>
</evidence>
<dbReference type="Proteomes" id="UP000529637">
    <property type="component" value="Unassembled WGS sequence"/>
</dbReference>
<dbReference type="EMBL" id="JABWMJ010000007">
    <property type="protein sequence ID" value="NUZ07264.1"/>
    <property type="molecule type" value="Genomic_DNA"/>
</dbReference>
<dbReference type="Pfam" id="PF00005">
    <property type="entry name" value="ABC_tran"/>
    <property type="match status" value="1"/>
</dbReference>
<name>A0A7Y6TXL3_9BURK</name>
<evidence type="ECO:0000256" key="4">
    <source>
        <dbReference type="ARBA" id="ARBA00022741"/>
    </source>
</evidence>
<dbReference type="PROSITE" id="PS00211">
    <property type="entry name" value="ABC_TRANSPORTER_1"/>
    <property type="match status" value="1"/>
</dbReference>
<dbReference type="GO" id="GO:0005524">
    <property type="term" value="F:ATP binding"/>
    <property type="evidence" value="ECO:0007669"/>
    <property type="project" value="UniProtKB-KW"/>
</dbReference>
<evidence type="ECO:0000313" key="7">
    <source>
        <dbReference type="EMBL" id="NUZ07264.1"/>
    </source>
</evidence>
<dbReference type="SUPFAM" id="SSF52540">
    <property type="entry name" value="P-loop containing nucleoside triphosphate hydrolases"/>
    <property type="match status" value="1"/>
</dbReference>
<dbReference type="InterPro" id="IPR003439">
    <property type="entry name" value="ABC_transporter-like_ATP-bd"/>
</dbReference>
<evidence type="ECO:0000256" key="5">
    <source>
        <dbReference type="ARBA" id="ARBA00022840"/>
    </source>
</evidence>
<protein>
    <submittedName>
        <fullName evidence="7">ABC transporter ATP-binding protein</fullName>
    </submittedName>
</protein>
<evidence type="ECO:0000313" key="8">
    <source>
        <dbReference type="Proteomes" id="UP000529637"/>
    </source>
</evidence>
<evidence type="ECO:0000256" key="1">
    <source>
        <dbReference type="ARBA" id="ARBA00005417"/>
    </source>
</evidence>